<organism evidence="9 10">
    <name type="scientific">Roseomonas alba</name>
    <dbReference type="NCBI Taxonomy" id="2846776"/>
    <lineage>
        <taxon>Bacteria</taxon>
        <taxon>Pseudomonadati</taxon>
        <taxon>Pseudomonadota</taxon>
        <taxon>Alphaproteobacteria</taxon>
        <taxon>Acetobacterales</taxon>
        <taxon>Roseomonadaceae</taxon>
        <taxon>Roseomonas</taxon>
    </lineage>
</organism>
<feature type="transmembrane region" description="Helical" evidence="8">
    <location>
        <begin position="120"/>
        <end position="144"/>
    </location>
</feature>
<dbReference type="RefSeq" id="WP_219766705.1">
    <property type="nucleotide sequence ID" value="NZ_JAHYBZ010000015.1"/>
</dbReference>
<keyword evidence="10" id="KW-1185">Reference proteome</keyword>
<evidence type="ECO:0000256" key="5">
    <source>
        <dbReference type="ARBA" id="ARBA00022692"/>
    </source>
</evidence>
<protein>
    <submittedName>
        <fullName evidence="9">Tellurite resistance/C4-dicarboxylate transporter family protein</fullName>
    </submittedName>
</protein>
<evidence type="ECO:0000256" key="6">
    <source>
        <dbReference type="ARBA" id="ARBA00022989"/>
    </source>
</evidence>
<feature type="transmembrane region" description="Helical" evidence="8">
    <location>
        <begin position="29"/>
        <end position="47"/>
    </location>
</feature>
<gene>
    <name evidence="9" type="ORF">KPL78_28575</name>
</gene>
<feature type="transmembrane region" description="Helical" evidence="8">
    <location>
        <begin position="93"/>
        <end position="114"/>
    </location>
</feature>
<comment type="caution">
    <text evidence="9">The sequence shown here is derived from an EMBL/GenBank/DDBJ whole genome shotgun (WGS) entry which is preliminary data.</text>
</comment>
<evidence type="ECO:0000256" key="2">
    <source>
        <dbReference type="ARBA" id="ARBA00008566"/>
    </source>
</evidence>
<feature type="transmembrane region" description="Helical" evidence="8">
    <location>
        <begin position="263"/>
        <end position="285"/>
    </location>
</feature>
<dbReference type="InterPro" id="IPR038665">
    <property type="entry name" value="Voltage-dep_anion_channel_sf"/>
</dbReference>
<keyword evidence="4" id="KW-1003">Cell membrane</keyword>
<feature type="transmembrane region" description="Helical" evidence="8">
    <location>
        <begin position="224"/>
        <end position="243"/>
    </location>
</feature>
<keyword evidence="6 8" id="KW-1133">Transmembrane helix</keyword>
<accession>A0ABS7AJC5</accession>
<dbReference type="Pfam" id="PF03595">
    <property type="entry name" value="SLAC1"/>
    <property type="match status" value="1"/>
</dbReference>
<feature type="transmembrane region" description="Helical" evidence="8">
    <location>
        <begin position="156"/>
        <end position="178"/>
    </location>
</feature>
<proteinExistence type="inferred from homology"/>
<dbReference type="Gene3D" id="1.50.10.150">
    <property type="entry name" value="Voltage-dependent anion channel"/>
    <property type="match status" value="1"/>
</dbReference>
<feature type="transmembrane region" description="Helical" evidence="8">
    <location>
        <begin position="53"/>
        <end position="72"/>
    </location>
</feature>
<keyword evidence="7 8" id="KW-0472">Membrane</keyword>
<evidence type="ECO:0000313" key="10">
    <source>
        <dbReference type="Proteomes" id="UP001196565"/>
    </source>
</evidence>
<feature type="transmembrane region" description="Helical" evidence="8">
    <location>
        <begin position="184"/>
        <end position="212"/>
    </location>
</feature>
<dbReference type="EMBL" id="JAHYBZ010000015">
    <property type="protein sequence ID" value="MBW6401837.1"/>
    <property type="molecule type" value="Genomic_DNA"/>
</dbReference>
<sequence>MTTLTHATPTSSAFGTLVAETARDLFPGYFALVMATGVVSIACHLLGLRLIALPLVGIAWAAYLVLWGLTLARLVLFPRRIVEDLSNHQRAPGFFTVVAGTCVLGTQTAVVAGAEGVAAWLWYLGVGLWFVVMYAFLTAVTIRARKPTLSVGINGAWLIAAVATQSVVVLKGTLGAAAPPPPEVQFLCLAFFMIGCMLYLAIIPLIFYRLTFIRLSAVDFGPPYWINMGAVAITTLAGSILLLRSASWPLLADFVPFLRGFTLFFWAAATWWIPFLIALTLWRYLVRREPLRYEPTLWGMVFPLGMYTTGTLQLSRALDLPFLAAVPAVFIYLALLAWGLTFLGLLGRIGGTLLRANRRA</sequence>
<feature type="transmembrane region" description="Helical" evidence="8">
    <location>
        <begin position="320"/>
        <end position="346"/>
    </location>
</feature>
<dbReference type="InterPro" id="IPR051629">
    <property type="entry name" value="Sulfite_efflux_TDT"/>
</dbReference>
<dbReference type="PANTHER" id="PTHR31686">
    <property type="match status" value="1"/>
</dbReference>
<name>A0ABS7AJC5_9PROT</name>
<dbReference type="Proteomes" id="UP001196565">
    <property type="component" value="Unassembled WGS sequence"/>
</dbReference>
<dbReference type="InterPro" id="IPR004695">
    <property type="entry name" value="SLAC1/Mae1/Ssu1/TehA"/>
</dbReference>
<keyword evidence="5 8" id="KW-0812">Transmembrane</keyword>
<evidence type="ECO:0000256" key="4">
    <source>
        <dbReference type="ARBA" id="ARBA00022475"/>
    </source>
</evidence>
<comment type="subcellular location">
    <subcellularLocation>
        <location evidence="1">Cell membrane</location>
        <topology evidence="1">Multi-pass membrane protein</topology>
    </subcellularLocation>
</comment>
<evidence type="ECO:0000256" key="8">
    <source>
        <dbReference type="SAM" id="Phobius"/>
    </source>
</evidence>
<evidence type="ECO:0000256" key="1">
    <source>
        <dbReference type="ARBA" id="ARBA00004651"/>
    </source>
</evidence>
<reference evidence="9 10" key="1">
    <citation type="submission" date="2021-07" db="EMBL/GenBank/DDBJ databases">
        <authorList>
            <person name="So Y."/>
        </authorList>
    </citation>
    <scope>NUCLEOTIDE SEQUENCE [LARGE SCALE GENOMIC DNA]</scope>
    <source>
        <strain evidence="9 10">HJA6</strain>
    </source>
</reference>
<feature type="transmembrane region" description="Helical" evidence="8">
    <location>
        <begin position="297"/>
        <end position="314"/>
    </location>
</feature>
<keyword evidence="3" id="KW-0813">Transport</keyword>
<comment type="similarity">
    <text evidence="2">Belongs to the tellurite-resistance/dicarboxylate transporter (TDT) family.</text>
</comment>
<evidence type="ECO:0000256" key="7">
    <source>
        <dbReference type="ARBA" id="ARBA00023136"/>
    </source>
</evidence>
<dbReference type="PANTHER" id="PTHR31686:SF1">
    <property type="entry name" value="SULFITE EFFLUX PUMP SSU1"/>
    <property type="match status" value="1"/>
</dbReference>
<evidence type="ECO:0000313" key="9">
    <source>
        <dbReference type="EMBL" id="MBW6401837.1"/>
    </source>
</evidence>
<dbReference type="CDD" id="cd09319">
    <property type="entry name" value="TDT_like_1"/>
    <property type="match status" value="1"/>
</dbReference>
<evidence type="ECO:0000256" key="3">
    <source>
        <dbReference type="ARBA" id="ARBA00022448"/>
    </source>
</evidence>